<keyword evidence="1" id="KW-0812">Transmembrane</keyword>
<evidence type="ECO:0000313" key="2">
    <source>
        <dbReference type="EMBL" id="KAA8906890.1"/>
    </source>
</evidence>
<name>A0A5J5EY68_9PEZI</name>
<evidence type="ECO:0000256" key="1">
    <source>
        <dbReference type="SAM" id="Phobius"/>
    </source>
</evidence>
<organism evidence="2 3">
    <name type="scientific">Sphaerosporella brunnea</name>
    <dbReference type="NCBI Taxonomy" id="1250544"/>
    <lineage>
        <taxon>Eukaryota</taxon>
        <taxon>Fungi</taxon>
        <taxon>Dikarya</taxon>
        <taxon>Ascomycota</taxon>
        <taxon>Pezizomycotina</taxon>
        <taxon>Pezizomycetes</taxon>
        <taxon>Pezizales</taxon>
        <taxon>Pyronemataceae</taxon>
        <taxon>Sphaerosporella</taxon>
    </lineage>
</organism>
<gene>
    <name evidence="2" type="ORF">FN846DRAFT_906762</name>
</gene>
<sequence length="179" mass="20697">MLRNLAETKVVLPVSVLRVMLRRIPITHWGLTERSTVIEYLWCDDFTGAHLSTLLRDAPRVFMWNAWMAALANGNASIIFWFFDDANKDKFRDARPTAEDMFKELYDMLRCRMPSLRPDYSPLFEGLITISRTLHPEGFASNTLALAIMTASWLTMSCHYPAHLLPHRKGLSKVRPFRP</sequence>
<feature type="transmembrane region" description="Helical" evidence="1">
    <location>
        <begin position="61"/>
        <end position="83"/>
    </location>
</feature>
<dbReference type="Proteomes" id="UP000326924">
    <property type="component" value="Unassembled WGS sequence"/>
</dbReference>
<protein>
    <submittedName>
        <fullName evidence="2">Uncharacterized protein</fullName>
    </submittedName>
</protein>
<accession>A0A5J5EY68</accession>
<dbReference type="InParanoid" id="A0A5J5EY68"/>
<keyword evidence="1" id="KW-1133">Transmembrane helix</keyword>
<comment type="caution">
    <text evidence="2">The sequence shown here is derived from an EMBL/GenBank/DDBJ whole genome shotgun (WGS) entry which is preliminary data.</text>
</comment>
<dbReference type="EMBL" id="VXIS01000083">
    <property type="protein sequence ID" value="KAA8906890.1"/>
    <property type="molecule type" value="Genomic_DNA"/>
</dbReference>
<evidence type="ECO:0000313" key="3">
    <source>
        <dbReference type="Proteomes" id="UP000326924"/>
    </source>
</evidence>
<keyword evidence="3" id="KW-1185">Reference proteome</keyword>
<dbReference type="AlphaFoldDB" id="A0A5J5EY68"/>
<reference evidence="2 3" key="1">
    <citation type="submission" date="2019-09" db="EMBL/GenBank/DDBJ databases">
        <title>Draft genome of the ectomycorrhizal ascomycete Sphaerosporella brunnea.</title>
        <authorList>
            <consortium name="DOE Joint Genome Institute"/>
            <person name="Benucci G.M."/>
            <person name="Marozzi G."/>
            <person name="Antonielli L."/>
            <person name="Sanchez S."/>
            <person name="Marco P."/>
            <person name="Wang X."/>
            <person name="Falini L.B."/>
            <person name="Barry K."/>
            <person name="Haridas S."/>
            <person name="Lipzen A."/>
            <person name="Labutti K."/>
            <person name="Grigoriev I.V."/>
            <person name="Murat C."/>
            <person name="Martin F."/>
            <person name="Albertini E."/>
            <person name="Donnini D."/>
            <person name="Bonito G."/>
        </authorList>
    </citation>
    <scope>NUCLEOTIDE SEQUENCE [LARGE SCALE GENOMIC DNA]</scope>
    <source>
        <strain evidence="2 3">Sb_GMNB300</strain>
    </source>
</reference>
<keyword evidence="1" id="KW-0472">Membrane</keyword>
<proteinExistence type="predicted"/>